<dbReference type="InterPro" id="IPR029063">
    <property type="entry name" value="SAM-dependent_MTases_sf"/>
</dbReference>
<dbReference type="InterPro" id="IPR052514">
    <property type="entry name" value="SAM-dependent_MTase"/>
</dbReference>
<dbReference type="RefSeq" id="WP_045175126.1">
    <property type="nucleotide sequence ID" value="NZ_CP139957.1"/>
</dbReference>
<organism evidence="2 3">
    <name type="scientific">Anaerocellum danielii</name>
    <dbReference type="NCBI Taxonomy" id="1387557"/>
    <lineage>
        <taxon>Bacteria</taxon>
        <taxon>Bacillati</taxon>
        <taxon>Bacillota</taxon>
        <taxon>Bacillota incertae sedis</taxon>
        <taxon>Caldicellulosiruptorales</taxon>
        <taxon>Caldicellulosiruptoraceae</taxon>
        <taxon>Anaerocellum</taxon>
    </lineage>
</organism>
<dbReference type="Pfam" id="PF05050">
    <property type="entry name" value="Methyltransf_21"/>
    <property type="match status" value="1"/>
</dbReference>
<dbReference type="Proteomes" id="UP001322744">
    <property type="component" value="Chromosome"/>
</dbReference>
<dbReference type="Gene3D" id="3.40.50.720">
    <property type="entry name" value="NAD(P)-binding Rossmann-like Domain"/>
    <property type="match status" value="1"/>
</dbReference>
<keyword evidence="2" id="KW-0489">Methyltransferase</keyword>
<dbReference type="NCBIfam" id="TIGR01444">
    <property type="entry name" value="fkbM_fam"/>
    <property type="match status" value="1"/>
</dbReference>
<gene>
    <name evidence="2" type="ORF">SOJ16_001632</name>
</gene>
<proteinExistence type="predicted"/>
<dbReference type="PANTHER" id="PTHR34203">
    <property type="entry name" value="METHYLTRANSFERASE, FKBM FAMILY PROTEIN"/>
    <property type="match status" value="1"/>
</dbReference>
<feature type="domain" description="Methyltransferase FkbM" evidence="1">
    <location>
        <begin position="203"/>
        <end position="340"/>
    </location>
</feature>
<protein>
    <submittedName>
        <fullName evidence="2">FkbM family methyltransferase</fullName>
    </submittedName>
</protein>
<evidence type="ECO:0000313" key="3">
    <source>
        <dbReference type="Proteomes" id="UP001322744"/>
    </source>
</evidence>
<name>A0ABZ0TZA0_9FIRM</name>
<dbReference type="EMBL" id="CP139957">
    <property type="protein sequence ID" value="WPX07803.1"/>
    <property type="molecule type" value="Genomic_DNA"/>
</dbReference>
<dbReference type="GO" id="GO:0008168">
    <property type="term" value="F:methyltransferase activity"/>
    <property type="evidence" value="ECO:0007669"/>
    <property type="project" value="UniProtKB-KW"/>
</dbReference>
<sequence length="373" mass="43288">MNVLNNNSFQSKIEKLIMSYENGEQFDEFFNDITSSDIFIYGAGNSGIMTYELLQRSNLNIVGFIDKRASDLKTYFGKPVYTVDTKEINKDKALIIVAFLCNEEEIKKVKEYLFALKYKKVFYFYEVCMSYIFNFGKELLKHHKDKMIRVASYLEDKRSQEIFLNFLEASFSTDMGKLPKPDNSIQYFADGIEHKHRYLRFIDCGAYDGDTVYMLNKLIGQVEKVALFEPEPENFKKLVNRLKEKPVAKEHILFPCGVWSNTTMMKFLSGKAMGSQISQNGDIYVQCVALDDVIMDFAPTFIKMDIEGAEYEAILGAKNIIKEYKPDLAISVYHKIEHIWEIPYLIKQLNPECKLYLRCHASHGIDTVLYVTY</sequence>
<dbReference type="InterPro" id="IPR006342">
    <property type="entry name" value="FkbM_mtfrase"/>
</dbReference>
<dbReference type="SUPFAM" id="SSF53335">
    <property type="entry name" value="S-adenosyl-L-methionine-dependent methyltransferases"/>
    <property type="match status" value="1"/>
</dbReference>
<reference evidence="2 3" key="1">
    <citation type="submission" date="2023-12" db="EMBL/GenBank/DDBJ databases">
        <authorList>
            <person name="Manesh M.J.H."/>
            <person name="Bing R.G."/>
            <person name="Willard D.J."/>
            <person name="Kelly R.M."/>
        </authorList>
    </citation>
    <scope>NUCLEOTIDE SEQUENCE [LARGE SCALE GENOMIC DNA]</scope>
    <source>
        <strain evidence="2 3">DSM 8977</strain>
    </source>
</reference>
<dbReference type="GO" id="GO:0032259">
    <property type="term" value="P:methylation"/>
    <property type="evidence" value="ECO:0007669"/>
    <property type="project" value="UniProtKB-KW"/>
</dbReference>
<evidence type="ECO:0000259" key="1">
    <source>
        <dbReference type="Pfam" id="PF05050"/>
    </source>
</evidence>
<keyword evidence="2" id="KW-0808">Transferase</keyword>
<dbReference type="PANTHER" id="PTHR34203:SF15">
    <property type="entry name" value="SLL1173 PROTEIN"/>
    <property type="match status" value="1"/>
</dbReference>
<evidence type="ECO:0000313" key="2">
    <source>
        <dbReference type="EMBL" id="WPX07803.1"/>
    </source>
</evidence>
<keyword evidence="3" id="KW-1185">Reference proteome</keyword>
<dbReference type="Gene3D" id="3.40.50.150">
    <property type="entry name" value="Vaccinia Virus protein VP39"/>
    <property type="match status" value="1"/>
</dbReference>
<accession>A0ABZ0TZA0</accession>